<dbReference type="InterPro" id="IPR050268">
    <property type="entry name" value="NADH-dep_flavin_reductase"/>
</dbReference>
<dbReference type="InterPro" id="IPR002563">
    <property type="entry name" value="Flavin_Rdtase-like_dom"/>
</dbReference>
<dbReference type="Gene3D" id="2.30.110.10">
    <property type="entry name" value="Electron Transport, Fmn-binding Protein, Chain A"/>
    <property type="match status" value="1"/>
</dbReference>
<dbReference type="PANTHER" id="PTHR30466:SF11">
    <property type="entry name" value="FLAVIN-DEPENDENT MONOOXYGENASE, REDUCTASE SUBUNIT HSAB"/>
    <property type="match status" value="1"/>
</dbReference>
<name>A0A7I7XWM8_9MYCO</name>
<dbReference type="GO" id="GO:0042602">
    <property type="term" value="F:riboflavin reductase (NADPH) activity"/>
    <property type="evidence" value="ECO:0007669"/>
    <property type="project" value="TreeGrafter"/>
</dbReference>
<dbReference type="EMBL" id="AP022612">
    <property type="protein sequence ID" value="BBZ33689.1"/>
    <property type="molecule type" value="Genomic_DNA"/>
</dbReference>
<keyword evidence="5" id="KW-1185">Reference proteome</keyword>
<evidence type="ECO:0000313" key="4">
    <source>
        <dbReference type="EMBL" id="BBZ33689.1"/>
    </source>
</evidence>
<dbReference type="Pfam" id="PF01613">
    <property type="entry name" value="Flavin_Reduct"/>
    <property type="match status" value="1"/>
</dbReference>
<reference evidence="4" key="1">
    <citation type="journal article" date="2019" name="Emerg. Microbes Infect.">
        <title>Comprehensive subspecies identification of 175 nontuberculous mycobacteria species based on 7547 genomic profiles.</title>
        <authorList>
            <person name="Matsumoto Y."/>
            <person name="Kinjo T."/>
            <person name="Motooka D."/>
            <person name="Nabeya D."/>
            <person name="Jung N."/>
            <person name="Uechi K."/>
            <person name="Horii T."/>
            <person name="Iida T."/>
            <person name="Fujita J."/>
            <person name="Nakamura S."/>
        </authorList>
    </citation>
    <scope>NUCLEOTIDE SEQUENCE [LARGE SCALE GENOMIC DNA]</scope>
    <source>
        <strain evidence="4">JCM 13671</strain>
    </source>
</reference>
<keyword evidence="4" id="KW-0503">Monooxygenase</keyword>
<dbReference type="AlphaFoldDB" id="A0A7I7XWM8"/>
<evidence type="ECO:0000259" key="3">
    <source>
        <dbReference type="SMART" id="SM00903"/>
    </source>
</evidence>
<gene>
    <name evidence="4" type="ORF">MCNF_22940</name>
</gene>
<evidence type="ECO:0000256" key="1">
    <source>
        <dbReference type="ARBA" id="ARBA00008898"/>
    </source>
</evidence>
<dbReference type="RefSeq" id="WP_234812829.1">
    <property type="nucleotide sequence ID" value="NZ_AP022612.1"/>
</dbReference>
<dbReference type="SMART" id="SM00903">
    <property type="entry name" value="Flavin_Reduct"/>
    <property type="match status" value="1"/>
</dbReference>
<keyword evidence="2" id="KW-0560">Oxidoreductase</keyword>
<protein>
    <submittedName>
        <fullName evidence="4">Monooxygenase</fullName>
    </submittedName>
</protein>
<reference evidence="4" key="2">
    <citation type="submission" date="2020-02" db="EMBL/GenBank/DDBJ databases">
        <authorList>
            <person name="Matsumoto Y."/>
            <person name="Motooka D."/>
            <person name="Nakamura S."/>
        </authorList>
    </citation>
    <scope>NUCLEOTIDE SEQUENCE</scope>
    <source>
        <strain evidence="4">JCM 13671</strain>
    </source>
</reference>
<sequence length="175" mass="18956">MTEQREAGRSFDQRELRDIMGVFPSGIVVVTADADDPVGMTCQSFLSLSLDPPYIAFAPSITSVSYPRIREHGSFCCNVLAAGQHDLSSNFARRADDKWAGVDWTPSPGGNPVLSGVLGWIDCRLEAEYTIGDHHLVVGRVLDFHSERQAREALLYHRGGYALSAGSPSANSGDS</sequence>
<dbReference type="GO" id="GO:0010181">
    <property type="term" value="F:FMN binding"/>
    <property type="evidence" value="ECO:0007669"/>
    <property type="project" value="InterPro"/>
</dbReference>
<organism evidence="4 5">
    <name type="scientific">Mycolicibacterium confluentis</name>
    <dbReference type="NCBI Taxonomy" id="28047"/>
    <lineage>
        <taxon>Bacteria</taxon>
        <taxon>Bacillati</taxon>
        <taxon>Actinomycetota</taxon>
        <taxon>Actinomycetes</taxon>
        <taxon>Mycobacteriales</taxon>
        <taxon>Mycobacteriaceae</taxon>
        <taxon>Mycolicibacterium</taxon>
    </lineage>
</organism>
<proteinExistence type="inferred from homology"/>
<dbReference type="PANTHER" id="PTHR30466">
    <property type="entry name" value="FLAVIN REDUCTASE"/>
    <property type="match status" value="1"/>
</dbReference>
<dbReference type="Proteomes" id="UP000466931">
    <property type="component" value="Chromosome"/>
</dbReference>
<evidence type="ECO:0000256" key="2">
    <source>
        <dbReference type="ARBA" id="ARBA00023002"/>
    </source>
</evidence>
<comment type="similarity">
    <text evidence="1">Belongs to the non-flavoprotein flavin reductase family.</text>
</comment>
<evidence type="ECO:0000313" key="5">
    <source>
        <dbReference type="Proteomes" id="UP000466931"/>
    </source>
</evidence>
<dbReference type="SUPFAM" id="SSF50475">
    <property type="entry name" value="FMN-binding split barrel"/>
    <property type="match status" value="1"/>
</dbReference>
<dbReference type="InterPro" id="IPR012349">
    <property type="entry name" value="Split_barrel_FMN-bd"/>
</dbReference>
<dbReference type="GO" id="GO:0004497">
    <property type="term" value="F:monooxygenase activity"/>
    <property type="evidence" value="ECO:0007669"/>
    <property type="project" value="UniProtKB-KW"/>
</dbReference>
<accession>A0A7I7XWM8</accession>
<feature type="domain" description="Flavin reductase like" evidence="3">
    <location>
        <begin position="20"/>
        <end position="163"/>
    </location>
</feature>